<evidence type="ECO:0000256" key="1">
    <source>
        <dbReference type="SAM" id="MobiDB-lite"/>
    </source>
</evidence>
<evidence type="ECO:0008006" key="4">
    <source>
        <dbReference type="Google" id="ProtNLM"/>
    </source>
</evidence>
<dbReference type="Proteomes" id="UP001501442">
    <property type="component" value="Unassembled WGS sequence"/>
</dbReference>
<feature type="compositionally biased region" description="Polar residues" evidence="1">
    <location>
        <begin position="52"/>
        <end position="64"/>
    </location>
</feature>
<evidence type="ECO:0000313" key="3">
    <source>
        <dbReference type="Proteomes" id="UP001501442"/>
    </source>
</evidence>
<protein>
    <recommendedName>
        <fullName evidence="4">Secreted protein</fullName>
    </recommendedName>
</protein>
<accession>A0ABP8U7C3</accession>
<keyword evidence="3" id="KW-1185">Reference proteome</keyword>
<reference evidence="3" key="1">
    <citation type="journal article" date="2019" name="Int. J. Syst. Evol. Microbiol.">
        <title>The Global Catalogue of Microorganisms (GCM) 10K type strain sequencing project: providing services to taxonomists for standard genome sequencing and annotation.</title>
        <authorList>
            <consortium name="The Broad Institute Genomics Platform"/>
            <consortium name="The Broad Institute Genome Sequencing Center for Infectious Disease"/>
            <person name="Wu L."/>
            <person name="Ma J."/>
        </authorList>
    </citation>
    <scope>NUCLEOTIDE SEQUENCE [LARGE SCALE GENOMIC DNA]</scope>
    <source>
        <strain evidence="3">JCM 17939</strain>
    </source>
</reference>
<gene>
    <name evidence="2" type="ORF">GCM10023196_016970</name>
</gene>
<organism evidence="2 3">
    <name type="scientific">Actinoallomurus vinaceus</name>
    <dbReference type="NCBI Taxonomy" id="1080074"/>
    <lineage>
        <taxon>Bacteria</taxon>
        <taxon>Bacillati</taxon>
        <taxon>Actinomycetota</taxon>
        <taxon>Actinomycetes</taxon>
        <taxon>Streptosporangiales</taxon>
        <taxon>Thermomonosporaceae</taxon>
        <taxon>Actinoallomurus</taxon>
    </lineage>
</organism>
<evidence type="ECO:0000313" key="2">
    <source>
        <dbReference type="EMBL" id="GAA4622907.1"/>
    </source>
</evidence>
<comment type="caution">
    <text evidence="2">The sequence shown here is derived from an EMBL/GenBank/DDBJ whole genome shotgun (WGS) entry which is preliminary data.</text>
</comment>
<feature type="region of interest" description="Disordered" evidence="1">
    <location>
        <begin position="43"/>
        <end position="68"/>
    </location>
</feature>
<name>A0ABP8U7C3_9ACTN</name>
<dbReference type="EMBL" id="BAABHK010000002">
    <property type="protein sequence ID" value="GAA4622907.1"/>
    <property type="molecule type" value="Genomic_DNA"/>
</dbReference>
<feature type="compositionally biased region" description="Polar residues" evidence="1">
    <location>
        <begin position="136"/>
        <end position="148"/>
    </location>
</feature>
<proteinExistence type="predicted"/>
<sequence>MMTLWAACRASAGDSTPDGVSIMSCATADVNCSGGRLPRKEARNCGSRARPSRSSCDIDSSRANRSVGDSCFSCCALLRAAAARSSRARFSAALLARLAADRTFGRDRPERGASRLPPSSSAQWTFFLPALKKRSSGNSDAGTSQVSVSCAGKSTRRPSG</sequence>
<feature type="region of interest" description="Disordered" evidence="1">
    <location>
        <begin position="134"/>
        <end position="160"/>
    </location>
</feature>